<comment type="similarity">
    <text evidence="2">Belongs to the IQD family.</text>
</comment>
<dbReference type="Proteomes" id="UP001180020">
    <property type="component" value="Unassembled WGS sequence"/>
</dbReference>
<keyword evidence="1" id="KW-0112">Calmodulin-binding</keyword>
<feature type="compositionally biased region" description="Polar residues" evidence="3">
    <location>
        <begin position="304"/>
        <end position="319"/>
    </location>
</feature>
<dbReference type="PROSITE" id="PS50096">
    <property type="entry name" value="IQ"/>
    <property type="match status" value="2"/>
</dbReference>
<protein>
    <submittedName>
        <fullName evidence="4">Protein IQ-DOMAIN 31</fullName>
    </submittedName>
</protein>
<comment type="caution">
    <text evidence="4">The sequence shown here is derived from an EMBL/GenBank/DDBJ whole genome shotgun (WGS) entry which is preliminary data.</text>
</comment>
<dbReference type="GO" id="GO:0005516">
    <property type="term" value="F:calmodulin binding"/>
    <property type="evidence" value="ECO:0007669"/>
    <property type="project" value="UniProtKB-KW"/>
</dbReference>
<feature type="region of interest" description="Disordered" evidence="3">
    <location>
        <begin position="304"/>
        <end position="324"/>
    </location>
</feature>
<name>A0AAV9CEJ0_ACOCL</name>
<accession>A0AAV9CEJ0</accession>
<dbReference type="CDD" id="cd23767">
    <property type="entry name" value="IQCD"/>
    <property type="match status" value="1"/>
</dbReference>
<evidence type="ECO:0000256" key="2">
    <source>
        <dbReference type="ARBA" id="ARBA00024341"/>
    </source>
</evidence>
<reference evidence="4" key="2">
    <citation type="submission" date="2023-06" db="EMBL/GenBank/DDBJ databases">
        <authorList>
            <person name="Ma L."/>
            <person name="Liu K.-W."/>
            <person name="Li Z."/>
            <person name="Hsiao Y.-Y."/>
            <person name="Qi Y."/>
            <person name="Fu T."/>
            <person name="Tang G."/>
            <person name="Zhang D."/>
            <person name="Sun W.-H."/>
            <person name="Liu D.-K."/>
            <person name="Li Y."/>
            <person name="Chen G.-Z."/>
            <person name="Liu X.-D."/>
            <person name="Liao X.-Y."/>
            <person name="Jiang Y.-T."/>
            <person name="Yu X."/>
            <person name="Hao Y."/>
            <person name="Huang J."/>
            <person name="Zhao X.-W."/>
            <person name="Ke S."/>
            <person name="Chen Y.-Y."/>
            <person name="Wu W.-L."/>
            <person name="Hsu J.-L."/>
            <person name="Lin Y.-F."/>
            <person name="Huang M.-D."/>
            <person name="Li C.-Y."/>
            <person name="Huang L."/>
            <person name="Wang Z.-W."/>
            <person name="Zhao X."/>
            <person name="Zhong W.-Y."/>
            <person name="Peng D.-H."/>
            <person name="Ahmad S."/>
            <person name="Lan S."/>
            <person name="Zhang J.-S."/>
            <person name="Tsai W.-C."/>
            <person name="Van De Peer Y."/>
            <person name="Liu Z.-J."/>
        </authorList>
    </citation>
    <scope>NUCLEOTIDE SEQUENCE</scope>
    <source>
        <strain evidence="4">CP</strain>
        <tissue evidence="4">Leaves</tissue>
    </source>
</reference>
<dbReference type="PANTHER" id="PTHR32295">
    <property type="entry name" value="IQ-DOMAIN 5-RELATED"/>
    <property type="match status" value="1"/>
</dbReference>
<dbReference type="InterPro" id="IPR000048">
    <property type="entry name" value="IQ_motif_EF-hand-BS"/>
</dbReference>
<dbReference type="EMBL" id="JAUJYO010000020">
    <property type="protein sequence ID" value="KAK1286688.1"/>
    <property type="molecule type" value="Genomic_DNA"/>
</dbReference>
<evidence type="ECO:0000313" key="5">
    <source>
        <dbReference type="Proteomes" id="UP001180020"/>
    </source>
</evidence>
<reference evidence="4" key="1">
    <citation type="journal article" date="2023" name="Nat. Commun.">
        <title>Diploid and tetraploid genomes of Acorus and the evolution of monocots.</title>
        <authorList>
            <person name="Ma L."/>
            <person name="Liu K.W."/>
            <person name="Li Z."/>
            <person name="Hsiao Y.Y."/>
            <person name="Qi Y."/>
            <person name="Fu T."/>
            <person name="Tang G.D."/>
            <person name="Zhang D."/>
            <person name="Sun W.H."/>
            <person name="Liu D.K."/>
            <person name="Li Y."/>
            <person name="Chen G.Z."/>
            <person name="Liu X.D."/>
            <person name="Liao X.Y."/>
            <person name="Jiang Y.T."/>
            <person name="Yu X."/>
            <person name="Hao Y."/>
            <person name="Huang J."/>
            <person name="Zhao X.W."/>
            <person name="Ke S."/>
            <person name="Chen Y.Y."/>
            <person name="Wu W.L."/>
            <person name="Hsu J.L."/>
            <person name="Lin Y.F."/>
            <person name="Huang M.D."/>
            <person name="Li C.Y."/>
            <person name="Huang L."/>
            <person name="Wang Z.W."/>
            <person name="Zhao X."/>
            <person name="Zhong W.Y."/>
            <person name="Peng D.H."/>
            <person name="Ahmad S."/>
            <person name="Lan S."/>
            <person name="Zhang J.S."/>
            <person name="Tsai W.C."/>
            <person name="Van de Peer Y."/>
            <person name="Liu Z.J."/>
        </authorList>
    </citation>
    <scope>NUCLEOTIDE SEQUENCE</scope>
    <source>
        <strain evidence="4">CP</strain>
    </source>
</reference>
<organism evidence="4 5">
    <name type="scientific">Acorus calamus</name>
    <name type="common">Sweet flag</name>
    <dbReference type="NCBI Taxonomy" id="4465"/>
    <lineage>
        <taxon>Eukaryota</taxon>
        <taxon>Viridiplantae</taxon>
        <taxon>Streptophyta</taxon>
        <taxon>Embryophyta</taxon>
        <taxon>Tracheophyta</taxon>
        <taxon>Spermatophyta</taxon>
        <taxon>Magnoliopsida</taxon>
        <taxon>Liliopsida</taxon>
        <taxon>Acoraceae</taxon>
        <taxon>Acorus</taxon>
    </lineage>
</organism>
<proteinExistence type="inferred from homology"/>
<evidence type="ECO:0000256" key="1">
    <source>
        <dbReference type="ARBA" id="ARBA00022860"/>
    </source>
</evidence>
<dbReference type="PANTHER" id="PTHR32295:SF33">
    <property type="entry name" value="PROTEIN IQ-DOMAIN 21"/>
    <property type="match status" value="1"/>
</dbReference>
<feature type="compositionally biased region" description="Pro residues" evidence="3">
    <location>
        <begin position="220"/>
        <end position="229"/>
    </location>
</feature>
<dbReference type="SMART" id="SM00015">
    <property type="entry name" value="IQ"/>
    <property type="match status" value="2"/>
</dbReference>
<feature type="region of interest" description="Disordered" evidence="3">
    <location>
        <begin position="44"/>
        <end position="83"/>
    </location>
</feature>
<evidence type="ECO:0000313" key="4">
    <source>
        <dbReference type="EMBL" id="KAK1286688.1"/>
    </source>
</evidence>
<evidence type="ECO:0000256" key="3">
    <source>
        <dbReference type="SAM" id="MobiDB-lite"/>
    </source>
</evidence>
<gene>
    <name evidence="4" type="primary">IQD31</name>
    <name evidence="4" type="ORF">QJS10_CPB20g01829</name>
</gene>
<sequence length="430" mass="47411">MGKKTRWFTSVKNVFRSSSDKKKIGKIGGGDEVAVAMPEILSLEHFPEELTSPDPTTTNDDGGGGSIAAPSSRVDDLEEEEDRERDMAVAAATAAAAEAAKAAADAAARVVRLAGGFRRRQSREERAALMIQSFYRGYLARRALRALKGLVRLQALVRGHNVRKQAQMTMRCMQALVRVQARVRARRLHHTQTKLHSRYHPSLLDDLDDPSSEGYHRIQQPPPPQPPTPRMAGNRSPQRRRDFDVEGVDTLKSNTMIRRERALAYAFTSQQQQKQQYGWETEQQKSPPPERGWNWLERWMAVQPWQSQPAASQESTTEGASERTVEMDVAVGRRLTPSYMAPTQSAKAKVRSPLNPSAARKITSAAEMGGSGGDTWSSGRTSVSNRGPPRSPGPGARGVWAAHARRDGYSPDSSGADDRTPSYVGRYGLA</sequence>
<keyword evidence="5" id="KW-1185">Reference proteome</keyword>
<dbReference type="AlphaFoldDB" id="A0AAV9CEJ0"/>
<feature type="compositionally biased region" description="Polar residues" evidence="3">
    <location>
        <begin position="374"/>
        <end position="385"/>
    </location>
</feature>
<feature type="region of interest" description="Disordered" evidence="3">
    <location>
        <begin position="190"/>
        <end position="248"/>
    </location>
</feature>
<dbReference type="Pfam" id="PF00612">
    <property type="entry name" value="IQ"/>
    <property type="match status" value="2"/>
</dbReference>
<feature type="region of interest" description="Disordered" evidence="3">
    <location>
        <begin position="364"/>
        <end position="430"/>
    </location>
</feature>
<dbReference type="Gene3D" id="1.20.5.190">
    <property type="match status" value="1"/>
</dbReference>
<feature type="compositionally biased region" description="Basic residues" evidence="3">
    <location>
        <begin position="190"/>
        <end position="199"/>
    </location>
</feature>